<dbReference type="AlphaFoldDB" id="A0A380G836"/>
<dbReference type="Pfam" id="PF00149">
    <property type="entry name" value="Metallophos"/>
    <property type="match status" value="1"/>
</dbReference>
<dbReference type="InterPro" id="IPR036907">
    <property type="entry name" value="5'-Nucleotdase_C_sf"/>
</dbReference>
<dbReference type="Proteomes" id="UP000255549">
    <property type="component" value="Unassembled WGS sequence"/>
</dbReference>
<accession>A0A380G836</accession>
<evidence type="ECO:0000259" key="3">
    <source>
        <dbReference type="Pfam" id="PF00149"/>
    </source>
</evidence>
<keyword evidence="6" id="KW-1185">Reference proteome</keyword>
<feature type="domain" description="5'-Nucleotidase C-terminal" evidence="4">
    <location>
        <begin position="329"/>
        <end position="458"/>
    </location>
</feature>
<organism evidence="5 6">
    <name type="scientific">Staphylococcus intermedius NCTC 11048</name>
    <dbReference type="NCBI Taxonomy" id="1141106"/>
    <lineage>
        <taxon>Bacteria</taxon>
        <taxon>Bacillati</taxon>
        <taxon>Bacillota</taxon>
        <taxon>Bacilli</taxon>
        <taxon>Bacillales</taxon>
        <taxon>Staphylococcaceae</taxon>
        <taxon>Staphylococcus</taxon>
        <taxon>Staphylococcus intermedius group</taxon>
    </lineage>
</organism>
<evidence type="ECO:0000256" key="1">
    <source>
        <dbReference type="ARBA" id="ARBA00022729"/>
    </source>
</evidence>
<dbReference type="InterPro" id="IPR008334">
    <property type="entry name" value="5'-Nucleotdase_C"/>
</dbReference>
<sequence length="507" mass="59088">MKAMSEHDEINIQIIATSDMHSHILNQTERSNIYRAGTYINEVRQKHQHVVLVDNGGNLAGSVTAFYYAIIAPYKRHPMIKLMNAMNYDASGMSENEFKYGLDFFNRSVALSRFPWLSANVEYAVTHEPYFSTPYTVKNIEGLKLVVMGVSSEGLMKNENVEMEPEVIVESATFAARRWIRYIYETIEPDFLIVLYHGGLSKLSHDAKSQFENRAEEIMRQAGMIDLMITGHQHETIIENDGTTLYVQAGQNAENVIHINAKFKKRRNSFELLEMEPEIVTLTDYDEDERLLNLTYYDRKAIRNWKNEYIIAHEVDMQFDTFHELLIQPHPYIQLLHQSLNRETEIPLTCVHLPLPNTKGLKGRLKNEDIYHTYPHPDKPIDLTLKGSDIKRLIEESVSHLELEEGQWTLKDTDPTHFLFWSGFEYTVDMSKPLNARVTDFGLREDYCYRVVTTDYIYRHYRHLLREAIVHQTFPTTMPELLIREIQDTTKMQPVPPNMHIINQASL</sequence>
<gene>
    <name evidence="5" type="primary">cpdB</name>
    <name evidence="5" type="ORF">NCTC11048_02384</name>
</gene>
<dbReference type="InterPro" id="IPR004843">
    <property type="entry name" value="Calcineurin-like_PHP"/>
</dbReference>
<keyword evidence="2" id="KW-0547">Nucleotide-binding</keyword>
<evidence type="ECO:0000259" key="4">
    <source>
        <dbReference type="Pfam" id="PF02872"/>
    </source>
</evidence>
<dbReference type="GO" id="GO:0008254">
    <property type="term" value="F:3'-nucleotidase activity"/>
    <property type="evidence" value="ECO:0007669"/>
    <property type="project" value="UniProtKB-EC"/>
</dbReference>
<dbReference type="EC" id="3.1.3.6" evidence="5"/>
<protein>
    <submittedName>
        <fullName evidence="5">5' nucleotidase family protein</fullName>
        <ecNumber evidence="5">3.1.3.6</ecNumber>
    </submittedName>
</protein>
<feature type="domain" description="Calcineurin-like phosphoesterase" evidence="3">
    <location>
        <begin position="13"/>
        <end position="235"/>
    </location>
</feature>
<dbReference type="PROSITE" id="PS00785">
    <property type="entry name" value="5_NUCLEOTIDASE_1"/>
    <property type="match status" value="1"/>
</dbReference>
<dbReference type="GO" id="GO:0030288">
    <property type="term" value="C:outer membrane-bounded periplasmic space"/>
    <property type="evidence" value="ECO:0007669"/>
    <property type="project" value="TreeGrafter"/>
</dbReference>
<dbReference type="SUPFAM" id="SSF56300">
    <property type="entry name" value="Metallo-dependent phosphatases"/>
    <property type="match status" value="1"/>
</dbReference>
<keyword evidence="2 5" id="KW-0378">Hydrolase</keyword>
<evidence type="ECO:0000313" key="6">
    <source>
        <dbReference type="Proteomes" id="UP000255549"/>
    </source>
</evidence>
<keyword evidence="1" id="KW-0732">Signal</keyword>
<dbReference type="SUPFAM" id="SSF55816">
    <property type="entry name" value="5'-nucleotidase (syn. UDP-sugar hydrolase), C-terminal domain"/>
    <property type="match status" value="1"/>
</dbReference>
<proteinExistence type="inferred from homology"/>
<dbReference type="GO" id="GO:0000166">
    <property type="term" value="F:nucleotide binding"/>
    <property type="evidence" value="ECO:0007669"/>
    <property type="project" value="UniProtKB-KW"/>
</dbReference>
<dbReference type="EMBL" id="UHDP01000003">
    <property type="protein sequence ID" value="SUM47309.1"/>
    <property type="molecule type" value="Genomic_DNA"/>
</dbReference>
<dbReference type="InterPro" id="IPR029052">
    <property type="entry name" value="Metallo-depent_PP-like"/>
</dbReference>
<dbReference type="PRINTS" id="PR01607">
    <property type="entry name" value="APYRASEFAMLY"/>
</dbReference>
<dbReference type="Gene3D" id="3.90.780.10">
    <property type="entry name" value="5'-Nucleotidase, C-terminal domain"/>
    <property type="match status" value="1"/>
</dbReference>
<reference evidence="5 6" key="1">
    <citation type="submission" date="2018-06" db="EMBL/GenBank/DDBJ databases">
        <authorList>
            <consortium name="Pathogen Informatics"/>
            <person name="Doyle S."/>
        </authorList>
    </citation>
    <scope>NUCLEOTIDE SEQUENCE [LARGE SCALE GENOMIC DNA]</scope>
    <source>
        <strain evidence="6">NCTC 11048</strain>
    </source>
</reference>
<dbReference type="Gene3D" id="3.60.21.10">
    <property type="match status" value="1"/>
</dbReference>
<evidence type="ECO:0000313" key="5">
    <source>
        <dbReference type="EMBL" id="SUM47309.1"/>
    </source>
</evidence>
<name>A0A380G836_STAIN</name>
<dbReference type="STRING" id="1141106.GCA_000308095_02591"/>
<dbReference type="PANTHER" id="PTHR11575">
    <property type="entry name" value="5'-NUCLEOTIDASE-RELATED"/>
    <property type="match status" value="1"/>
</dbReference>
<dbReference type="GO" id="GO:0046872">
    <property type="term" value="F:metal ion binding"/>
    <property type="evidence" value="ECO:0007669"/>
    <property type="project" value="InterPro"/>
</dbReference>
<dbReference type="InterPro" id="IPR006179">
    <property type="entry name" value="5_nucleotidase/apyrase"/>
</dbReference>
<dbReference type="GO" id="GO:0009166">
    <property type="term" value="P:nucleotide catabolic process"/>
    <property type="evidence" value="ECO:0007669"/>
    <property type="project" value="InterPro"/>
</dbReference>
<comment type="similarity">
    <text evidence="2">Belongs to the 5'-nucleotidase family.</text>
</comment>
<evidence type="ECO:0000256" key="2">
    <source>
        <dbReference type="RuleBase" id="RU362119"/>
    </source>
</evidence>
<dbReference type="PANTHER" id="PTHR11575:SF6">
    <property type="entry name" value="2',3'-CYCLIC-NUCLEOTIDE 2'-PHOSPHODIESTERASE_3'-NUCLEOTIDASE"/>
    <property type="match status" value="1"/>
</dbReference>
<dbReference type="InterPro" id="IPR006146">
    <property type="entry name" value="5'-Nucleotdase_CS"/>
</dbReference>
<dbReference type="Pfam" id="PF02872">
    <property type="entry name" value="5_nucleotid_C"/>
    <property type="match status" value="1"/>
</dbReference>